<keyword evidence="5" id="KW-0472">Membrane</keyword>
<gene>
    <name evidence="7" type="ORF">CCH79_00011415</name>
</gene>
<feature type="domain" description="Clathrin/coatomer adaptor adaptin-like N-terminal" evidence="6">
    <location>
        <begin position="23"/>
        <end position="436"/>
    </location>
</feature>
<name>A0A315V1W6_GAMAF</name>
<dbReference type="Gene3D" id="1.25.10.10">
    <property type="entry name" value="Leucine-rich Repeat Variant"/>
    <property type="match status" value="1"/>
</dbReference>
<organism evidence="7 8">
    <name type="scientific">Gambusia affinis</name>
    <name type="common">Western mosquitofish</name>
    <name type="synonym">Heterandria affinis</name>
    <dbReference type="NCBI Taxonomy" id="33528"/>
    <lineage>
        <taxon>Eukaryota</taxon>
        <taxon>Metazoa</taxon>
        <taxon>Chordata</taxon>
        <taxon>Craniata</taxon>
        <taxon>Vertebrata</taxon>
        <taxon>Euteleostomi</taxon>
        <taxon>Actinopterygii</taxon>
        <taxon>Neopterygii</taxon>
        <taxon>Teleostei</taxon>
        <taxon>Neoteleostei</taxon>
        <taxon>Acanthomorphata</taxon>
        <taxon>Ovalentaria</taxon>
        <taxon>Atherinomorphae</taxon>
        <taxon>Cyprinodontiformes</taxon>
        <taxon>Poeciliidae</taxon>
        <taxon>Poeciliinae</taxon>
        <taxon>Gambusia</taxon>
    </lineage>
</organism>
<dbReference type="GO" id="GO:0006886">
    <property type="term" value="P:intracellular protein transport"/>
    <property type="evidence" value="ECO:0007669"/>
    <property type="project" value="InterPro"/>
</dbReference>
<comment type="caution">
    <text evidence="7">The sequence shown here is derived from an EMBL/GenBank/DDBJ whole genome shotgun (WGS) entry which is preliminary data.</text>
</comment>
<dbReference type="GO" id="GO:0030117">
    <property type="term" value="C:membrane coat"/>
    <property type="evidence" value="ECO:0007669"/>
    <property type="project" value="InterPro"/>
</dbReference>
<evidence type="ECO:0000256" key="4">
    <source>
        <dbReference type="ARBA" id="ARBA00022927"/>
    </source>
</evidence>
<evidence type="ECO:0000313" key="8">
    <source>
        <dbReference type="Proteomes" id="UP000250572"/>
    </source>
</evidence>
<dbReference type="InterPro" id="IPR002553">
    <property type="entry name" value="Clathrin/coatomer_adapt-like_N"/>
</dbReference>
<reference evidence="7 8" key="1">
    <citation type="journal article" date="2018" name="G3 (Bethesda)">
        <title>A High-Quality Reference Genome for the Invasive Mosquitofish Gambusia affinis Using a Chicago Library.</title>
        <authorList>
            <person name="Hoffberg S.L."/>
            <person name="Troendle N.J."/>
            <person name="Glenn T.C."/>
            <person name="Mahmud O."/>
            <person name="Louha S."/>
            <person name="Chalopin D."/>
            <person name="Bennetzen J.L."/>
            <person name="Mauricio R."/>
        </authorList>
    </citation>
    <scope>NUCLEOTIDE SEQUENCE [LARGE SCALE GENOMIC DNA]</scope>
    <source>
        <strain evidence="7">NE01/NJP1002.9</strain>
        <tissue evidence="7">Muscle</tissue>
    </source>
</reference>
<dbReference type="GO" id="GO:0016192">
    <property type="term" value="P:vesicle-mediated transport"/>
    <property type="evidence" value="ECO:0007669"/>
    <property type="project" value="InterPro"/>
</dbReference>
<dbReference type="STRING" id="33528.ENSGAFP00000022415"/>
<comment type="subcellular location">
    <subcellularLocation>
        <location evidence="1">Endomembrane system</location>
        <topology evidence="1">Peripheral membrane protein</topology>
    </subcellularLocation>
</comment>
<evidence type="ECO:0000259" key="6">
    <source>
        <dbReference type="Pfam" id="PF01602"/>
    </source>
</evidence>
<dbReference type="Proteomes" id="UP000250572">
    <property type="component" value="Unassembled WGS sequence"/>
</dbReference>
<sequence length="439" mass="48396">MSPSVPLQEMIRAIRSARTQCEERGVIQRECAAIRAQFRQTDNGGRSHNLAKLLYVHMLGYPAHFGQMECVRMIASPRYSEKRVGYLGAMMLLDEKQDASLLITNSIKNDLSHSNQYVQSLALCTLACMGSAEMCRDLAPEIDRLLRSSNSYIKKKAALCAVHIVRKVHDLGELFVPSARSLLSEKNHGVLHGAVVLITELCERSPETLERFRKVSGVPIRWFCGNAGVVTVGVLCALQTVPDLVQIMKGLVISGYSPDHDVAGVSDPFLQVRILRLLRILGRNNEAASDAMNDLLAQVATNTDSTKTVGNAVLYETVLTVLDIKSESGLRVLAVNILGRFLLNNDRNIRYIAMTSLQKIVSTDHNAVQRHRGTIVDCLKDQDASVKRRALELSLALVSASNIRSMMKELLIFLSSCPPELRAQAASGIFNAAERVGQF</sequence>
<dbReference type="EMBL" id="NHOQ01002364">
    <property type="protein sequence ID" value="PWA17410.1"/>
    <property type="molecule type" value="Genomic_DNA"/>
</dbReference>
<evidence type="ECO:0000256" key="3">
    <source>
        <dbReference type="ARBA" id="ARBA00022448"/>
    </source>
</evidence>
<dbReference type="InterPro" id="IPR011989">
    <property type="entry name" value="ARM-like"/>
</dbReference>
<evidence type="ECO:0000313" key="7">
    <source>
        <dbReference type="EMBL" id="PWA17410.1"/>
    </source>
</evidence>
<keyword evidence="3" id="KW-0813">Transport</keyword>
<proteinExistence type="inferred from homology"/>
<evidence type="ECO:0000256" key="5">
    <source>
        <dbReference type="ARBA" id="ARBA00023136"/>
    </source>
</evidence>
<evidence type="ECO:0000256" key="1">
    <source>
        <dbReference type="ARBA" id="ARBA00004184"/>
    </source>
</evidence>
<dbReference type="SUPFAM" id="SSF48371">
    <property type="entry name" value="ARM repeat"/>
    <property type="match status" value="1"/>
</dbReference>
<dbReference type="InterPro" id="IPR050840">
    <property type="entry name" value="Adaptor_Complx_Large_Subunit"/>
</dbReference>
<dbReference type="InterPro" id="IPR016024">
    <property type="entry name" value="ARM-type_fold"/>
</dbReference>
<protein>
    <recommendedName>
        <fullName evidence="6">Clathrin/coatomer adaptor adaptin-like N-terminal domain-containing protein</fullName>
    </recommendedName>
</protein>
<dbReference type="AlphaFoldDB" id="A0A315V1W6"/>
<evidence type="ECO:0000256" key="2">
    <source>
        <dbReference type="ARBA" id="ARBA00006613"/>
    </source>
</evidence>
<dbReference type="Pfam" id="PF01602">
    <property type="entry name" value="Adaptin_N"/>
    <property type="match status" value="1"/>
</dbReference>
<comment type="similarity">
    <text evidence="2">Belongs to the adaptor complexes large subunit family.</text>
</comment>
<accession>A0A315V1W6</accession>
<keyword evidence="8" id="KW-1185">Reference proteome</keyword>
<dbReference type="GO" id="GO:0012505">
    <property type="term" value="C:endomembrane system"/>
    <property type="evidence" value="ECO:0007669"/>
    <property type="project" value="UniProtKB-SubCell"/>
</dbReference>
<keyword evidence="4" id="KW-0653">Protein transport</keyword>
<dbReference type="PANTHER" id="PTHR22780">
    <property type="entry name" value="ADAPTIN, ALPHA/GAMMA/EPSILON"/>
    <property type="match status" value="1"/>
</dbReference>